<dbReference type="FunFam" id="3.30.70.360:FF:000001">
    <property type="entry name" value="N-acetyldiaminopimelate deacetylase"/>
    <property type="match status" value="1"/>
</dbReference>
<reference evidence="4 5" key="1">
    <citation type="submission" date="2018-05" db="EMBL/GenBank/DDBJ databases">
        <title>Genetic diversity of glacier-inhabiting Cryobacterium bacteria in China and description of Cryobacterium mengkeensis sp. nov. and Arthrobacter glacialis sp. nov.</title>
        <authorList>
            <person name="Liu Q."/>
            <person name="Xin Y.-H."/>
        </authorList>
    </citation>
    <scope>NUCLEOTIDE SEQUENCE [LARGE SCALE GENOMIC DNA]</scope>
    <source>
        <strain evidence="4 5">SK-1</strain>
    </source>
</reference>
<dbReference type="GO" id="GO:0046872">
    <property type="term" value="F:metal ion binding"/>
    <property type="evidence" value="ECO:0007669"/>
    <property type="project" value="UniProtKB-KW"/>
</dbReference>
<dbReference type="InterPro" id="IPR011650">
    <property type="entry name" value="Peptidase_M20_dimer"/>
</dbReference>
<dbReference type="PANTHER" id="PTHR11014">
    <property type="entry name" value="PEPTIDASE M20 FAMILY MEMBER"/>
    <property type="match status" value="1"/>
</dbReference>
<keyword evidence="2" id="KW-0464">Manganese</keyword>
<name>A0A317ZKR1_9MICO</name>
<dbReference type="InterPro" id="IPR002933">
    <property type="entry name" value="Peptidase_M20"/>
</dbReference>
<evidence type="ECO:0000313" key="5">
    <source>
        <dbReference type="Proteomes" id="UP000246722"/>
    </source>
</evidence>
<dbReference type="PIRSF" id="PIRSF005962">
    <property type="entry name" value="Pept_M20D_amidohydro"/>
    <property type="match status" value="1"/>
</dbReference>
<evidence type="ECO:0000259" key="3">
    <source>
        <dbReference type="Pfam" id="PF07687"/>
    </source>
</evidence>
<dbReference type="SUPFAM" id="SSF53187">
    <property type="entry name" value="Zn-dependent exopeptidases"/>
    <property type="match status" value="1"/>
</dbReference>
<dbReference type="Gene3D" id="3.30.70.360">
    <property type="match status" value="1"/>
</dbReference>
<keyword evidence="2" id="KW-0479">Metal-binding</keyword>
<dbReference type="EMBL" id="QHLY01000012">
    <property type="protein sequence ID" value="PXA67112.1"/>
    <property type="molecule type" value="Genomic_DNA"/>
</dbReference>
<feature type="binding site" evidence="2">
    <location>
        <position position="157"/>
    </location>
    <ligand>
        <name>Mn(2+)</name>
        <dbReference type="ChEBI" id="CHEBI:29035"/>
        <label>2</label>
    </ligand>
</feature>
<feature type="binding site" evidence="2">
    <location>
        <position position="96"/>
    </location>
    <ligand>
        <name>Mn(2+)</name>
        <dbReference type="ChEBI" id="CHEBI:29035"/>
        <label>2</label>
    </ligand>
</feature>
<accession>A0A317ZKR1</accession>
<feature type="binding site" evidence="2">
    <location>
        <position position="94"/>
    </location>
    <ligand>
        <name>Mn(2+)</name>
        <dbReference type="ChEBI" id="CHEBI:29035"/>
        <label>2</label>
    </ligand>
</feature>
<evidence type="ECO:0000256" key="1">
    <source>
        <dbReference type="ARBA" id="ARBA00022801"/>
    </source>
</evidence>
<evidence type="ECO:0000313" key="4">
    <source>
        <dbReference type="EMBL" id="PXA67112.1"/>
    </source>
</evidence>
<sequence length="406" mass="42352">MTEVPQPIAELYRDLHRHPELAFQETRTAGIAADRLRAAGYDVLEGIGRTGVVGVLRNGDGKTVLLRADMDALPVEEDTGLDYASTVDGLMHACGHDVHVASLIGAADRLAQTRNEWAGTLIALFQPAEESGGGAQAMLEDGLYEKVPVPDVVLGQHVGPAPAGAVGAHPGPAFAGANSIDITVYGRGGHGSRPETTIDPIVLAAAIVLRLQTIVAREVAPQETAVVTVGRIVAGTKNNIIPDTATLGLSVRAFTEDVRVRIIDAIERIVSAEAAASGAPEPRIHYAESFPVLVNDVRGAERTNDAFRAAFGGASVLDPGEVSGSEDVGLLAIAAGAPLVYWILGGADTPSYLAAAAAGTLDRDVPSNHSPHFAPVIEPTLTRGIEALVTAARTWLSRDRERSIQG</sequence>
<dbReference type="NCBIfam" id="TIGR01891">
    <property type="entry name" value="amidohydrolases"/>
    <property type="match status" value="1"/>
</dbReference>
<organism evidence="4 5">
    <name type="scientific">Cryobacterium arcticum</name>
    <dbReference type="NCBI Taxonomy" id="670052"/>
    <lineage>
        <taxon>Bacteria</taxon>
        <taxon>Bacillati</taxon>
        <taxon>Actinomycetota</taxon>
        <taxon>Actinomycetes</taxon>
        <taxon>Micrococcales</taxon>
        <taxon>Microbacteriaceae</taxon>
        <taxon>Cryobacterium</taxon>
    </lineage>
</organism>
<dbReference type="OrthoDB" id="9777385at2"/>
<keyword evidence="1 4" id="KW-0378">Hydrolase</keyword>
<dbReference type="RefSeq" id="WP_110126796.1">
    <property type="nucleotide sequence ID" value="NZ_QHLY01000012.1"/>
</dbReference>
<dbReference type="Pfam" id="PF07687">
    <property type="entry name" value="M20_dimer"/>
    <property type="match status" value="1"/>
</dbReference>
<dbReference type="InterPro" id="IPR017439">
    <property type="entry name" value="Amidohydrolase"/>
</dbReference>
<dbReference type="GO" id="GO:0019877">
    <property type="term" value="P:diaminopimelate biosynthetic process"/>
    <property type="evidence" value="ECO:0007669"/>
    <property type="project" value="UniProtKB-ARBA"/>
</dbReference>
<dbReference type="Gene3D" id="3.40.630.10">
    <property type="entry name" value="Zn peptidases"/>
    <property type="match status" value="1"/>
</dbReference>
<dbReference type="SUPFAM" id="SSF55031">
    <property type="entry name" value="Bacterial exopeptidase dimerisation domain"/>
    <property type="match status" value="1"/>
</dbReference>
<feature type="binding site" evidence="2">
    <location>
        <position position="369"/>
    </location>
    <ligand>
        <name>Mn(2+)</name>
        <dbReference type="ChEBI" id="CHEBI:29035"/>
        <label>2</label>
    </ligand>
</feature>
<dbReference type="Pfam" id="PF01546">
    <property type="entry name" value="Peptidase_M20"/>
    <property type="match status" value="1"/>
</dbReference>
<dbReference type="Proteomes" id="UP000246722">
    <property type="component" value="Unassembled WGS sequence"/>
</dbReference>
<gene>
    <name evidence="4" type="ORF">CTB96_10110</name>
</gene>
<evidence type="ECO:0000256" key="2">
    <source>
        <dbReference type="PIRSR" id="PIRSR005962-1"/>
    </source>
</evidence>
<keyword evidence="5" id="KW-1185">Reference proteome</keyword>
<comment type="caution">
    <text evidence="4">The sequence shown here is derived from an EMBL/GenBank/DDBJ whole genome shotgun (WGS) entry which is preliminary data.</text>
</comment>
<dbReference type="GO" id="GO:0050118">
    <property type="term" value="F:N-acetyldiaminopimelate deacetylase activity"/>
    <property type="evidence" value="ECO:0007669"/>
    <property type="project" value="UniProtKB-ARBA"/>
</dbReference>
<protein>
    <submittedName>
        <fullName evidence="4">Amidohydrolase</fullName>
    </submittedName>
</protein>
<comment type="cofactor">
    <cofactor evidence="2">
        <name>Mn(2+)</name>
        <dbReference type="ChEBI" id="CHEBI:29035"/>
    </cofactor>
    <text evidence="2">The Mn(2+) ion enhances activity.</text>
</comment>
<feature type="binding site" evidence="2">
    <location>
        <position position="130"/>
    </location>
    <ligand>
        <name>Mn(2+)</name>
        <dbReference type="ChEBI" id="CHEBI:29035"/>
        <label>2</label>
    </ligand>
</feature>
<feature type="domain" description="Peptidase M20 dimerisation" evidence="3">
    <location>
        <begin position="176"/>
        <end position="275"/>
    </location>
</feature>
<dbReference type="InterPro" id="IPR036264">
    <property type="entry name" value="Bact_exopeptidase_dim_dom"/>
</dbReference>
<dbReference type="AlphaFoldDB" id="A0A317ZKR1"/>
<dbReference type="PANTHER" id="PTHR11014:SF63">
    <property type="entry name" value="METALLOPEPTIDASE, PUTATIVE (AFU_ORTHOLOGUE AFUA_6G09600)-RELATED"/>
    <property type="match status" value="1"/>
</dbReference>
<proteinExistence type="predicted"/>